<evidence type="ECO:0000313" key="1">
    <source>
        <dbReference type="EMBL" id="EJW84480.1"/>
    </source>
</evidence>
<organism evidence="1 2">
    <name type="scientific">Wuchereria bancrofti</name>
    <dbReference type="NCBI Taxonomy" id="6293"/>
    <lineage>
        <taxon>Eukaryota</taxon>
        <taxon>Metazoa</taxon>
        <taxon>Ecdysozoa</taxon>
        <taxon>Nematoda</taxon>
        <taxon>Chromadorea</taxon>
        <taxon>Rhabditida</taxon>
        <taxon>Spirurina</taxon>
        <taxon>Spiruromorpha</taxon>
        <taxon>Filarioidea</taxon>
        <taxon>Onchocercidae</taxon>
        <taxon>Wuchereria</taxon>
    </lineage>
</organism>
<comment type="caution">
    <text evidence="1">The sequence shown here is derived from an EMBL/GenBank/DDBJ whole genome shotgun (WGS) entry which is preliminary data.</text>
</comment>
<dbReference type="AlphaFoldDB" id="J9BBG1"/>
<evidence type="ECO:0000313" key="2">
    <source>
        <dbReference type="Proteomes" id="UP000004810"/>
    </source>
</evidence>
<reference evidence="2" key="1">
    <citation type="submission" date="2012-08" db="EMBL/GenBank/DDBJ databases">
        <title>The Genome Sequence of Wuchereria bancrofti.</title>
        <authorList>
            <person name="Nutman T.B."/>
            <person name="Fink D.L."/>
            <person name="Russ C."/>
            <person name="Young S."/>
            <person name="Zeng Q."/>
            <person name="Koehrsen M."/>
            <person name="Alvarado L."/>
            <person name="Berlin A."/>
            <person name="Chapman S.B."/>
            <person name="Chen Z."/>
            <person name="Freedman E."/>
            <person name="Gellesch M."/>
            <person name="Goldberg J."/>
            <person name="Griggs A."/>
            <person name="Gujja S."/>
            <person name="Heilman E.R."/>
            <person name="Heiman D."/>
            <person name="Hepburn T."/>
            <person name="Howarth C."/>
            <person name="Jen D."/>
            <person name="Larson L."/>
            <person name="Lewis B."/>
            <person name="Mehta T."/>
            <person name="Park D."/>
            <person name="Pearson M."/>
            <person name="Roberts A."/>
            <person name="Saif S."/>
            <person name="Shea T."/>
            <person name="Shenoy N."/>
            <person name="Sisk P."/>
            <person name="Stolte C."/>
            <person name="Sykes S."/>
            <person name="Walk T."/>
            <person name="White J."/>
            <person name="Yandava C."/>
            <person name="Haas B."/>
            <person name="Henn M.R."/>
            <person name="Nusbaum C."/>
            <person name="Birren B."/>
        </authorList>
    </citation>
    <scope>NUCLEOTIDE SEQUENCE [LARGE SCALE GENOMIC DNA]</scope>
    <source>
        <strain evidence="2">NA</strain>
    </source>
</reference>
<dbReference type="Proteomes" id="UP000004810">
    <property type="component" value="Unassembled WGS sequence"/>
</dbReference>
<dbReference type="EMBL" id="ADBV01001600">
    <property type="protein sequence ID" value="EJW84480.1"/>
    <property type="molecule type" value="Genomic_DNA"/>
</dbReference>
<gene>
    <name evidence="1" type="ORF">WUBG_04608</name>
</gene>
<name>J9BBG1_WUCBA</name>
<sequence length="100" mass="11215">MRVQIHLDVHHSRQVERTNKCSVAVQQLINCTATSFTASHQGTERNENSSSAFLNTAIPSLPAFTPRIQLISSDQFSLNETHRHGHTYTDIHTRASSAHH</sequence>
<proteinExistence type="predicted"/>
<accession>J9BBG1</accession>
<protein>
    <submittedName>
        <fullName evidence="1">Uncharacterized protein</fullName>
    </submittedName>
</protein>